<dbReference type="EMBL" id="BPMK01000016">
    <property type="protein sequence ID" value="GIZ53281.1"/>
    <property type="molecule type" value="Genomic_DNA"/>
</dbReference>
<reference evidence="3 4" key="1">
    <citation type="journal article" date="2022" name="Int. J. Syst. Evol. Microbiol.">
        <title>Noviherbaspirillum aridicola sp. nov., isolated from an arid soil in Pakistan.</title>
        <authorList>
            <person name="Khan I.U."/>
            <person name="Saqib M."/>
            <person name="Amin A."/>
            <person name="Hussain F."/>
            <person name="Li L."/>
            <person name="Liu Y.H."/>
            <person name="Fang B.Z."/>
            <person name="Ahmed I."/>
            <person name="Li W.J."/>
        </authorList>
    </citation>
    <scope>NUCLEOTIDE SEQUENCE [LARGE SCALE GENOMIC DNA]</scope>
    <source>
        <strain evidence="3 4">NCCP-691</strain>
    </source>
</reference>
<dbReference type="Pfam" id="PF13194">
    <property type="entry name" value="DUF4010"/>
    <property type="match status" value="1"/>
</dbReference>
<feature type="transmembrane region" description="Helical" evidence="1">
    <location>
        <begin position="322"/>
        <end position="347"/>
    </location>
</feature>
<feature type="transmembrane region" description="Helical" evidence="1">
    <location>
        <begin position="166"/>
        <end position="183"/>
    </location>
</feature>
<feature type="transmembrane region" description="Helical" evidence="1">
    <location>
        <begin position="384"/>
        <end position="404"/>
    </location>
</feature>
<feature type="transmembrane region" description="Helical" evidence="1">
    <location>
        <begin position="295"/>
        <end position="316"/>
    </location>
</feature>
<keyword evidence="1" id="KW-1133">Transmembrane helix</keyword>
<evidence type="ECO:0000313" key="3">
    <source>
        <dbReference type="EMBL" id="GIZ53281.1"/>
    </source>
</evidence>
<dbReference type="PANTHER" id="PTHR39084">
    <property type="entry name" value="MEMBRANE PROTEIN-RELATED"/>
    <property type="match status" value="1"/>
</dbReference>
<keyword evidence="1" id="KW-0472">Membrane</keyword>
<feature type="transmembrane region" description="Helical" evidence="1">
    <location>
        <begin position="359"/>
        <end position="378"/>
    </location>
</feature>
<evidence type="ECO:0000313" key="4">
    <source>
        <dbReference type="Proteomes" id="UP000887222"/>
    </source>
</evidence>
<dbReference type="PANTHER" id="PTHR39084:SF1">
    <property type="entry name" value="DUF4010 DOMAIN-CONTAINING PROTEIN"/>
    <property type="match status" value="1"/>
</dbReference>
<dbReference type="Proteomes" id="UP000887222">
    <property type="component" value="Unassembled WGS sequence"/>
</dbReference>
<dbReference type="InterPro" id="IPR025105">
    <property type="entry name" value="DUF4010"/>
</dbReference>
<proteinExistence type="predicted"/>
<organism evidence="3 4">
    <name type="scientific">Noviherbaspirillum aridicola</name>
    <dbReference type="NCBI Taxonomy" id="2849687"/>
    <lineage>
        <taxon>Bacteria</taxon>
        <taxon>Pseudomonadati</taxon>
        <taxon>Pseudomonadota</taxon>
        <taxon>Betaproteobacteria</taxon>
        <taxon>Burkholderiales</taxon>
        <taxon>Oxalobacteraceae</taxon>
        <taxon>Noviherbaspirillum</taxon>
    </lineage>
</organism>
<keyword evidence="1" id="KW-0812">Transmembrane</keyword>
<gene>
    <name evidence="3" type="ORF">NCCP691_32950</name>
</gene>
<comment type="caution">
    <text evidence="3">The sequence shown here is derived from an EMBL/GenBank/DDBJ whole genome shotgun (WGS) entry which is preliminary data.</text>
</comment>
<evidence type="ECO:0000256" key="1">
    <source>
        <dbReference type="SAM" id="Phobius"/>
    </source>
</evidence>
<feature type="transmembrane region" description="Helical" evidence="1">
    <location>
        <begin position="85"/>
        <end position="115"/>
    </location>
</feature>
<feature type="transmembrane region" description="Helical" evidence="1">
    <location>
        <begin position="221"/>
        <end position="249"/>
    </location>
</feature>
<feature type="transmembrane region" description="Helical" evidence="1">
    <location>
        <begin position="255"/>
        <end position="275"/>
    </location>
</feature>
<dbReference type="RefSeq" id="WP_220809703.1">
    <property type="nucleotide sequence ID" value="NZ_BPMK01000016.1"/>
</dbReference>
<evidence type="ECO:0000259" key="2">
    <source>
        <dbReference type="Pfam" id="PF13194"/>
    </source>
</evidence>
<protein>
    <recommendedName>
        <fullName evidence="2">DUF4010 domain-containing protein</fullName>
    </recommendedName>
</protein>
<sequence>MDWNDTLGGLVTALGLGLLIGVVRERRHPARPGVRSHALAAVLGYVCWRLGPAPFVVALLTTGVFALVSYIRADAEDRGIAGELALVLTLVLAALAHQSPPLAAALGVLTAILLYAKQGLRWFSRELISEQEMRDALMLAAAALVVAPLLPGEAIDPWGVLNPTTLWRIVVLMMAVGMLGHVARRAVGARAGLPVAGFFSGFASSTATVASLGRLAREKPALTGLAAAAALLANLASLLLLAAVIGAASPALLDALIWPLVAAGTGLVAVALLLLRRDPQHQDLGDASAARAFQLVHALSLAAAIAAVSLLSAWLGELFGRAGVLVAAICVALVELQAAAVSVAQLGVAGGIPAETAQWGIVGVLAASAAAKGVLAFFAGGRRFGALVAAGLAAMGAGAALLMMA</sequence>
<name>A0ABQ4Q7T2_9BURK</name>
<accession>A0ABQ4Q7T2</accession>
<feature type="transmembrane region" description="Helical" evidence="1">
    <location>
        <begin position="136"/>
        <end position="154"/>
    </location>
</feature>
<feature type="transmembrane region" description="Helical" evidence="1">
    <location>
        <begin position="6"/>
        <end position="23"/>
    </location>
</feature>
<keyword evidence="4" id="KW-1185">Reference proteome</keyword>
<feature type="domain" description="DUF4010" evidence="2">
    <location>
        <begin position="171"/>
        <end position="380"/>
    </location>
</feature>
<feature type="transmembrane region" description="Helical" evidence="1">
    <location>
        <begin position="53"/>
        <end position="73"/>
    </location>
</feature>